<dbReference type="Proteomes" id="UP001231941">
    <property type="component" value="Unassembled WGS sequence"/>
</dbReference>
<evidence type="ECO:0000313" key="2">
    <source>
        <dbReference type="Proteomes" id="UP001231941"/>
    </source>
</evidence>
<dbReference type="EMBL" id="JAVAMP010000001">
    <property type="protein sequence ID" value="MDP5273548.1"/>
    <property type="molecule type" value="Genomic_DNA"/>
</dbReference>
<name>A0ABT9IW13_9BACL</name>
<protein>
    <submittedName>
        <fullName evidence="1">Phage tail tube protein</fullName>
    </submittedName>
</protein>
<sequence length="144" mass="16298">MLDDRKVINGSMGECWHEGVWLTNITSVEASVEISKEEVKRAGTRWTGHKVTSLKGTGTMSGYKITSDWVERIGQIANDRNGEYRTEIIAKLDDPEAYGAYRVRLKDVSFDKIDLLKYEHGALVEEELAFTFSGFDLLDTFKAE</sequence>
<proteinExistence type="predicted"/>
<accession>A0ABT9IW13</accession>
<organism evidence="1 2">
    <name type="scientific">Chengkuizengella axinellae</name>
    <dbReference type="NCBI Taxonomy" id="3064388"/>
    <lineage>
        <taxon>Bacteria</taxon>
        <taxon>Bacillati</taxon>
        <taxon>Bacillota</taxon>
        <taxon>Bacilli</taxon>
        <taxon>Bacillales</taxon>
        <taxon>Paenibacillaceae</taxon>
        <taxon>Chengkuizengella</taxon>
    </lineage>
</organism>
<dbReference type="Pfam" id="PF09393">
    <property type="entry name" value="DUF2001"/>
    <property type="match status" value="1"/>
</dbReference>
<comment type="caution">
    <text evidence="1">The sequence shown here is derived from an EMBL/GenBank/DDBJ whole genome shotgun (WGS) entry which is preliminary data.</text>
</comment>
<dbReference type="RefSeq" id="WP_305990809.1">
    <property type="nucleotide sequence ID" value="NZ_JAVAMP010000001.1"/>
</dbReference>
<dbReference type="InterPro" id="IPR038628">
    <property type="entry name" value="XkdM-like_sf"/>
</dbReference>
<reference evidence="1 2" key="1">
    <citation type="submission" date="2023-08" db="EMBL/GenBank/DDBJ databases">
        <authorList>
            <person name="Park J.-S."/>
        </authorList>
    </citation>
    <scope>NUCLEOTIDE SEQUENCE [LARGE SCALE GENOMIC DNA]</scope>
    <source>
        <strain evidence="1 2">2205SS18-9</strain>
    </source>
</reference>
<evidence type="ECO:0000313" key="1">
    <source>
        <dbReference type="EMBL" id="MDP5273548.1"/>
    </source>
</evidence>
<dbReference type="SUPFAM" id="SSF69279">
    <property type="entry name" value="Phage tail proteins"/>
    <property type="match status" value="1"/>
</dbReference>
<dbReference type="InterPro" id="IPR018989">
    <property type="entry name" value="DUF2001"/>
</dbReference>
<keyword evidence="2" id="KW-1185">Reference proteome</keyword>
<gene>
    <name evidence="1" type="ORF">Q5Y73_05485</name>
</gene>
<dbReference type="Gene3D" id="2.30.110.40">
    <property type="entry name" value="Phage tail tube protein"/>
    <property type="match status" value="1"/>
</dbReference>